<evidence type="ECO:0000256" key="1">
    <source>
        <dbReference type="ARBA" id="ARBA00023015"/>
    </source>
</evidence>
<keyword evidence="2" id="KW-0238">DNA-binding</keyword>
<evidence type="ECO:0000259" key="5">
    <source>
        <dbReference type="PROSITE" id="PS50987"/>
    </source>
</evidence>
<evidence type="ECO:0000256" key="4">
    <source>
        <dbReference type="SAM" id="MobiDB-lite"/>
    </source>
</evidence>
<evidence type="ECO:0000256" key="3">
    <source>
        <dbReference type="ARBA" id="ARBA00023163"/>
    </source>
</evidence>
<dbReference type="PRINTS" id="PR00778">
    <property type="entry name" value="HTHARSR"/>
</dbReference>
<dbReference type="GO" id="GO:0003677">
    <property type="term" value="F:DNA binding"/>
    <property type="evidence" value="ECO:0007669"/>
    <property type="project" value="UniProtKB-KW"/>
</dbReference>
<keyword evidence="3" id="KW-0804">Transcription</keyword>
<gene>
    <name evidence="6" type="ORF">C1280_01595</name>
</gene>
<dbReference type="InterPro" id="IPR001845">
    <property type="entry name" value="HTH_ArsR_DNA-bd_dom"/>
</dbReference>
<feature type="domain" description="HTH arsR-type" evidence="5">
    <location>
        <begin position="2"/>
        <end position="101"/>
    </location>
</feature>
<protein>
    <submittedName>
        <fullName evidence="6">ArsR family transcriptional regulator</fullName>
    </submittedName>
</protein>
<dbReference type="SMART" id="SM00418">
    <property type="entry name" value="HTH_ARSR"/>
    <property type="match status" value="1"/>
</dbReference>
<dbReference type="PANTHER" id="PTHR43132">
    <property type="entry name" value="ARSENICAL RESISTANCE OPERON REPRESSOR ARSR-RELATED"/>
    <property type="match status" value="1"/>
</dbReference>
<evidence type="ECO:0000256" key="2">
    <source>
        <dbReference type="ARBA" id="ARBA00023125"/>
    </source>
</evidence>
<dbReference type="InterPro" id="IPR011991">
    <property type="entry name" value="ArsR-like_HTH"/>
</dbReference>
<dbReference type="SUPFAM" id="SSF46785">
    <property type="entry name" value="Winged helix' DNA-binding domain"/>
    <property type="match status" value="1"/>
</dbReference>
<dbReference type="KEGG" id="gog:C1280_01595"/>
<proteinExistence type="predicted"/>
<dbReference type="AlphaFoldDB" id="A0A2Z3GNN0"/>
<accession>A0A2Z3GNN0</accession>
<dbReference type="CDD" id="cd00090">
    <property type="entry name" value="HTH_ARSR"/>
    <property type="match status" value="1"/>
</dbReference>
<reference evidence="6 7" key="1">
    <citation type="submission" date="2018-01" db="EMBL/GenBank/DDBJ databases">
        <title>G. obscuriglobus.</title>
        <authorList>
            <person name="Franke J."/>
            <person name="Blomberg W."/>
            <person name="Selmecki A."/>
        </authorList>
    </citation>
    <scope>NUCLEOTIDE SEQUENCE [LARGE SCALE GENOMIC DNA]</scope>
    <source>
        <strain evidence="6 7">DSM 5831</strain>
    </source>
</reference>
<dbReference type="OrthoDB" id="9798835at2"/>
<dbReference type="InterPro" id="IPR036390">
    <property type="entry name" value="WH_DNA-bd_sf"/>
</dbReference>
<dbReference type="NCBIfam" id="NF033788">
    <property type="entry name" value="HTH_metalloreg"/>
    <property type="match status" value="1"/>
</dbReference>
<evidence type="ECO:0000313" key="6">
    <source>
        <dbReference type="EMBL" id="AWM35839.1"/>
    </source>
</evidence>
<keyword evidence="1" id="KW-0805">Transcription regulation</keyword>
<dbReference type="Gene3D" id="1.10.10.10">
    <property type="entry name" value="Winged helix-like DNA-binding domain superfamily/Winged helix DNA-binding domain"/>
    <property type="match status" value="1"/>
</dbReference>
<organism evidence="6 7">
    <name type="scientific">Gemmata obscuriglobus</name>
    <dbReference type="NCBI Taxonomy" id="114"/>
    <lineage>
        <taxon>Bacteria</taxon>
        <taxon>Pseudomonadati</taxon>
        <taxon>Planctomycetota</taxon>
        <taxon>Planctomycetia</taxon>
        <taxon>Gemmatales</taxon>
        <taxon>Gemmataceae</taxon>
        <taxon>Gemmata</taxon>
    </lineage>
</organism>
<feature type="region of interest" description="Disordered" evidence="4">
    <location>
        <begin position="108"/>
        <end position="127"/>
    </location>
</feature>
<dbReference type="Proteomes" id="UP000245802">
    <property type="component" value="Chromosome"/>
</dbReference>
<name>A0A2Z3GNN0_9BACT</name>
<keyword evidence="7" id="KW-1185">Reference proteome</keyword>
<dbReference type="RefSeq" id="WP_010049434.1">
    <property type="nucleotide sequence ID" value="NZ_CP025958.1"/>
</dbReference>
<dbReference type="PROSITE" id="PS50987">
    <property type="entry name" value="HTH_ARSR_2"/>
    <property type="match status" value="1"/>
</dbReference>
<dbReference type="GO" id="GO:0003700">
    <property type="term" value="F:DNA-binding transcription factor activity"/>
    <property type="evidence" value="ECO:0007669"/>
    <property type="project" value="InterPro"/>
</dbReference>
<dbReference type="InterPro" id="IPR051011">
    <property type="entry name" value="Metal_resp_trans_reg"/>
</dbReference>
<dbReference type="PANTHER" id="PTHR43132:SF6">
    <property type="entry name" value="HTH-TYPE TRANSCRIPTIONAL REPRESSOR CZRA"/>
    <property type="match status" value="1"/>
</dbReference>
<evidence type="ECO:0000313" key="7">
    <source>
        <dbReference type="Proteomes" id="UP000245802"/>
    </source>
</evidence>
<dbReference type="EMBL" id="CP025958">
    <property type="protein sequence ID" value="AWM35839.1"/>
    <property type="molecule type" value="Genomic_DNA"/>
</dbReference>
<sequence>MTEFAEARKVAALLAAVAEPTRLRVLWQLAKGPEHVGNLAELVKIKMVNMSHHLGVMRQAGVLEDEKDGRRVIYRLRPDIFTPGTTPDVLGVLMLGSFRVVLRAKPEAPPVSPTAAVAKTRRKTAKK</sequence>
<dbReference type="Pfam" id="PF12840">
    <property type="entry name" value="HTH_20"/>
    <property type="match status" value="1"/>
</dbReference>
<dbReference type="InterPro" id="IPR036388">
    <property type="entry name" value="WH-like_DNA-bd_sf"/>
</dbReference>